<evidence type="ECO:0000313" key="5">
    <source>
        <dbReference type="Proteomes" id="UP000315295"/>
    </source>
</evidence>
<dbReference type="PANTHER" id="PTHR45676:SF159">
    <property type="entry name" value="RING-H2 FINGER PROTEIN ATL51"/>
    <property type="match status" value="1"/>
</dbReference>
<dbReference type="PROSITE" id="PS50089">
    <property type="entry name" value="ZF_RING_2"/>
    <property type="match status" value="1"/>
</dbReference>
<keyword evidence="2" id="KW-0472">Membrane</keyword>
<dbReference type="PANTHER" id="PTHR45676">
    <property type="entry name" value="RING-H2 FINGER PROTEIN ATL51-RELATED"/>
    <property type="match status" value="1"/>
</dbReference>
<feature type="domain" description="RING-type" evidence="3">
    <location>
        <begin position="150"/>
        <end position="192"/>
    </location>
</feature>
<proteinExistence type="predicted"/>
<reference evidence="4 5" key="1">
    <citation type="journal article" date="2019" name="G3 (Bethesda)">
        <title>Sequencing of a Wild Apple (Malus baccata) Genome Unravels the Differences Between Cultivated and Wild Apple Species Regarding Disease Resistance and Cold Tolerance.</title>
        <authorList>
            <person name="Chen X."/>
        </authorList>
    </citation>
    <scope>NUCLEOTIDE SEQUENCE [LARGE SCALE GENOMIC DNA]</scope>
    <source>
        <strain evidence="5">cv. Shandingzi</strain>
        <tissue evidence="4">Leaves</tissue>
    </source>
</reference>
<dbReference type="InterPro" id="IPR001841">
    <property type="entry name" value="Znf_RING"/>
</dbReference>
<dbReference type="InterPro" id="IPR013083">
    <property type="entry name" value="Znf_RING/FYVE/PHD"/>
</dbReference>
<dbReference type="SMART" id="SM00184">
    <property type="entry name" value="RING"/>
    <property type="match status" value="1"/>
</dbReference>
<accession>A0A540KZ53</accession>
<keyword evidence="5" id="KW-1185">Reference proteome</keyword>
<keyword evidence="2" id="KW-1133">Transmembrane helix</keyword>
<gene>
    <name evidence="4" type="ORF">C1H46_034926</name>
</gene>
<dbReference type="AlphaFoldDB" id="A0A540KZ53"/>
<evidence type="ECO:0000256" key="1">
    <source>
        <dbReference type="PROSITE-ProRule" id="PRU00175"/>
    </source>
</evidence>
<keyword evidence="1" id="KW-0479">Metal-binding</keyword>
<protein>
    <recommendedName>
        <fullName evidence="3">RING-type domain-containing protein</fullName>
    </recommendedName>
</protein>
<dbReference type="Proteomes" id="UP000315295">
    <property type="component" value="Unassembled WGS sequence"/>
</dbReference>
<evidence type="ECO:0000256" key="2">
    <source>
        <dbReference type="SAM" id="Phobius"/>
    </source>
</evidence>
<dbReference type="GO" id="GO:0016567">
    <property type="term" value="P:protein ubiquitination"/>
    <property type="evidence" value="ECO:0007669"/>
    <property type="project" value="TreeGrafter"/>
</dbReference>
<dbReference type="Gene3D" id="3.30.40.10">
    <property type="entry name" value="Zinc/RING finger domain, C3HC4 (zinc finger)"/>
    <property type="match status" value="1"/>
</dbReference>
<keyword evidence="2" id="KW-0812">Transmembrane</keyword>
<sequence length="198" mass="22953">MNMFEALKVVTPPPVFSLLSLISKIIFVYVCIIAFSIMLLLIVIALLYVICEFVWTPFYERRSNPDPEAEDQQQLSRPNNGAEWNDQATFYQAAVLHNLRVLEILDSIVEVLEERRDERQQRVREQVLESKMPPPIAYGSQETEINCKDCVICMEDFENDQLCQVFPSCNHTFHSNCMNTWLKKSLTCPICRNSVLDL</sequence>
<keyword evidence="1" id="KW-0862">Zinc</keyword>
<organism evidence="4 5">
    <name type="scientific">Malus baccata</name>
    <name type="common">Siberian crab apple</name>
    <name type="synonym">Pyrus baccata</name>
    <dbReference type="NCBI Taxonomy" id="106549"/>
    <lineage>
        <taxon>Eukaryota</taxon>
        <taxon>Viridiplantae</taxon>
        <taxon>Streptophyta</taxon>
        <taxon>Embryophyta</taxon>
        <taxon>Tracheophyta</taxon>
        <taxon>Spermatophyta</taxon>
        <taxon>Magnoliopsida</taxon>
        <taxon>eudicotyledons</taxon>
        <taxon>Gunneridae</taxon>
        <taxon>Pentapetalae</taxon>
        <taxon>rosids</taxon>
        <taxon>fabids</taxon>
        <taxon>Rosales</taxon>
        <taxon>Rosaceae</taxon>
        <taxon>Amygdaloideae</taxon>
        <taxon>Maleae</taxon>
        <taxon>Malus</taxon>
    </lineage>
</organism>
<name>A0A540KZ53_MALBA</name>
<dbReference type="EMBL" id="VIEB01000854">
    <property type="protein sequence ID" value="TQD79507.1"/>
    <property type="molecule type" value="Genomic_DNA"/>
</dbReference>
<dbReference type="SUPFAM" id="SSF57850">
    <property type="entry name" value="RING/U-box"/>
    <property type="match status" value="1"/>
</dbReference>
<comment type="caution">
    <text evidence="4">The sequence shown here is derived from an EMBL/GenBank/DDBJ whole genome shotgun (WGS) entry which is preliminary data.</text>
</comment>
<dbReference type="GO" id="GO:0008270">
    <property type="term" value="F:zinc ion binding"/>
    <property type="evidence" value="ECO:0007669"/>
    <property type="project" value="UniProtKB-KW"/>
</dbReference>
<evidence type="ECO:0000313" key="4">
    <source>
        <dbReference type="EMBL" id="TQD79507.1"/>
    </source>
</evidence>
<evidence type="ECO:0000259" key="3">
    <source>
        <dbReference type="PROSITE" id="PS50089"/>
    </source>
</evidence>
<keyword evidence="1" id="KW-0863">Zinc-finger</keyword>
<feature type="transmembrane region" description="Helical" evidence="2">
    <location>
        <begin position="26"/>
        <end position="55"/>
    </location>
</feature>
<dbReference type="Pfam" id="PF13639">
    <property type="entry name" value="zf-RING_2"/>
    <property type="match status" value="1"/>
</dbReference>